<comment type="caution">
    <text evidence="2">The sequence shown here is derived from an EMBL/GenBank/DDBJ whole genome shotgun (WGS) entry which is preliminary data.</text>
</comment>
<evidence type="ECO:0000313" key="2">
    <source>
        <dbReference type="EMBL" id="TRY78496.1"/>
    </source>
</evidence>
<sequence length="331" mass="37727">MKPHAKFWYRAQIHSLIHSSRGMLVRVFFLDYGELSEPVSDTTCIRSLPQRFKVLPPPMAIQVVLPGLRPLSLDIDHAMGMGTMSQVFADSWSSAAVDTVRTLISQTNHRWAILSNWQKDRAGRYLADVQLRGHPFKVHLHRVLIDGGFAFFDQKCYREQLQGHCDISLDRLVSNLSICGPDPSVGNSSLNDISYVFEDEEEMDSEETAVHESDICQVDLFNWEVMPPITRKKKVELLPKIEEESTNGKLLQRIRNTKMGRIKVEEKQVSIWDQFKTPSHETRDESRNYLVIPAGMDPGKFLEEQLARITDHDGIGPKMLDPKLVCVKGSN</sequence>
<evidence type="ECO:0000259" key="1">
    <source>
        <dbReference type="Pfam" id="PF00567"/>
    </source>
</evidence>
<dbReference type="SUPFAM" id="SSF63748">
    <property type="entry name" value="Tudor/PWWP/MBT"/>
    <property type="match status" value="1"/>
</dbReference>
<name>A0A553PLE0_TIGCA</name>
<dbReference type="EMBL" id="VCGU01000003">
    <property type="protein sequence ID" value="TRY78496.1"/>
    <property type="molecule type" value="Genomic_DNA"/>
</dbReference>
<protein>
    <recommendedName>
        <fullName evidence="1">Tudor domain-containing protein</fullName>
    </recommendedName>
</protein>
<dbReference type="InterPro" id="IPR002999">
    <property type="entry name" value="Tudor"/>
</dbReference>
<dbReference type="Pfam" id="PF00567">
    <property type="entry name" value="TUDOR"/>
    <property type="match status" value="1"/>
</dbReference>
<dbReference type="AlphaFoldDB" id="A0A553PLE0"/>
<gene>
    <name evidence="2" type="ORF">TCAL_12914</name>
</gene>
<proteinExistence type="predicted"/>
<dbReference type="Gene3D" id="2.30.30.140">
    <property type="match status" value="1"/>
</dbReference>
<keyword evidence="3" id="KW-1185">Reference proteome</keyword>
<reference evidence="2 3" key="1">
    <citation type="journal article" date="2018" name="Nat. Ecol. Evol.">
        <title>Genomic signatures of mitonuclear coevolution across populations of Tigriopus californicus.</title>
        <authorList>
            <person name="Barreto F.S."/>
            <person name="Watson E.T."/>
            <person name="Lima T.G."/>
            <person name="Willett C.S."/>
            <person name="Edmands S."/>
            <person name="Li W."/>
            <person name="Burton R.S."/>
        </authorList>
    </citation>
    <scope>NUCLEOTIDE SEQUENCE [LARGE SCALE GENOMIC DNA]</scope>
    <source>
        <strain evidence="2 3">San Diego</strain>
    </source>
</reference>
<dbReference type="Proteomes" id="UP000318571">
    <property type="component" value="Chromosome 11"/>
</dbReference>
<organism evidence="2 3">
    <name type="scientific">Tigriopus californicus</name>
    <name type="common">Marine copepod</name>
    <dbReference type="NCBI Taxonomy" id="6832"/>
    <lineage>
        <taxon>Eukaryota</taxon>
        <taxon>Metazoa</taxon>
        <taxon>Ecdysozoa</taxon>
        <taxon>Arthropoda</taxon>
        <taxon>Crustacea</taxon>
        <taxon>Multicrustacea</taxon>
        <taxon>Hexanauplia</taxon>
        <taxon>Copepoda</taxon>
        <taxon>Harpacticoida</taxon>
        <taxon>Harpacticidae</taxon>
        <taxon>Tigriopus</taxon>
    </lineage>
</organism>
<accession>A0A553PLE0</accession>
<feature type="domain" description="Tudor" evidence="1">
    <location>
        <begin position="6"/>
        <end position="67"/>
    </location>
</feature>
<evidence type="ECO:0000313" key="3">
    <source>
        <dbReference type="Proteomes" id="UP000318571"/>
    </source>
</evidence>